<protein>
    <recommendedName>
        <fullName evidence="2">histidine kinase</fullName>
        <ecNumber evidence="2">2.7.13.3</ecNumber>
    </recommendedName>
</protein>
<dbReference type="InterPro" id="IPR003594">
    <property type="entry name" value="HATPase_dom"/>
</dbReference>
<feature type="domain" description="Response regulatory" evidence="9">
    <location>
        <begin position="476"/>
        <end position="589"/>
    </location>
</feature>
<dbReference type="Gene3D" id="3.30.565.10">
    <property type="entry name" value="Histidine kinase-like ATPase, C-terminal domain"/>
    <property type="match status" value="1"/>
</dbReference>
<dbReference type="Gene3D" id="1.10.287.130">
    <property type="match status" value="1"/>
</dbReference>
<dbReference type="SUPFAM" id="SSF55874">
    <property type="entry name" value="ATPase domain of HSP90 chaperone/DNA topoisomerase II/histidine kinase"/>
    <property type="match status" value="1"/>
</dbReference>
<dbReference type="EC" id="2.7.13.3" evidence="2"/>
<dbReference type="SMART" id="SM00387">
    <property type="entry name" value="HATPase_c"/>
    <property type="match status" value="1"/>
</dbReference>
<dbReference type="PROSITE" id="PS50110">
    <property type="entry name" value="RESPONSE_REGULATORY"/>
    <property type="match status" value="2"/>
</dbReference>
<proteinExistence type="predicted"/>
<evidence type="ECO:0000256" key="3">
    <source>
        <dbReference type="ARBA" id="ARBA00022553"/>
    </source>
</evidence>
<name>A0A090ACL4_9GAMM</name>
<evidence type="ECO:0000256" key="4">
    <source>
        <dbReference type="ARBA" id="ARBA00022679"/>
    </source>
</evidence>
<gene>
    <name evidence="10" type="ORF">THII_1191</name>
</gene>
<dbReference type="InterPro" id="IPR003661">
    <property type="entry name" value="HisK_dim/P_dom"/>
</dbReference>
<dbReference type="EMBL" id="AP014633">
    <property type="protein sequence ID" value="BAP55488.1"/>
    <property type="molecule type" value="Genomic_DNA"/>
</dbReference>
<dbReference type="SMART" id="SM00448">
    <property type="entry name" value="REC"/>
    <property type="match status" value="2"/>
</dbReference>
<dbReference type="InterPro" id="IPR001789">
    <property type="entry name" value="Sig_transdc_resp-reg_receiver"/>
</dbReference>
<dbReference type="Gene3D" id="3.40.50.2300">
    <property type="match status" value="2"/>
</dbReference>
<dbReference type="CDD" id="cd16922">
    <property type="entry name" value="HATPase_EvgS-ArcB-TorS-like"/>
    <property type="match status" value="1"/>
</dbReference>
<dbReference type="AlphaFoldDB" id="A0A090ACL4"/>
<dbReference type="GO" id="GO:0000155">
    <property type="term" value="F:phosphorelay sensor kinase activity"/>
    <property type="evidence" value="ECO:0007669"/>
    <property type="project" value="InterPro"/>
</dbReference>
<reference evidence="10 11" key="1">
    <citation type="journal article" date="2014" name="ISME J.">
        <title>Ecophysiology of Thioploca ingrica as revealed by the complete genome sequence supplemented with proteomic evidence.</title>
        <authorList>
            <person name="Kojima H."/>
            <person name="Ogura Y."/>
            <person name="Yamamoto N."/>
            <person name="Togashi T."/>
            <person name="Mori H."/>
            <person name="Watanabe T."/>
            <person name="Nemoto F."/>
            <person name="Kurokawa K."/>
            <person name="Hayashi T."/>
            <person name="Fukui M."/>
        </authorList>
    </citation>
    <scope>NUCLEOTIDE SEQUENCE [LARGE SCALE GENOMIC DNA]</scope>
</reference>
<dbReference type="Pfam" id="PF00512">
    <property type="entry name" value="HisKA"/>
    <property type="match status" value="1"/>
</dbReference>
<dbReference type="Pfam" id="PF00072">
    <property type="entry name" value="Response_reg"/>
    <property type="match status" value="2"/>
</dbReference>
<dbReference type="InterPro" id="IPR011006">
    <property type="entry name" value="CheY-like_superfamily"/>
</dbReference>
<evidence type="ECO:0000256" key="7">
    <source>
        <dbReference type="PROSITE-ProRule" id="PRU00169"/>
    </source>
</evidence>
<feature type="modified residue" description="4-aspartylphosphate" evidence="7">
    <location>
        <position position="525"/>
    </location>
</feature>
<sequence length="723" mass="80986">MFGERSQFQKQFNDDINRLLNIIQQPVAQAVDTANPILLQEIVKELFDYQPIYLVNLLDHNGISLVKQEQLSSPAAGYGLADWIFQTRYQNYDIDLYIKNKLIGRLNIAIDTDRLVTPFVEQVRMHLLLELGHNLLLVILLSWGIFYKIIHPLHKVAGFLTHIDFSHPQNTRLPLLSQHTSDELGQIVNSTNQLLQAVEKRAVETQTILQEMEQSKQAAESANLAKSQFIANMSHELRTPLNAIIGYSEMLKEEAEDLDLVDIVPDLTKIHSAGRHLLGLINDVLDISKIEAGKMEIYNETFDISHMIQEVATTIQPLIDRNHNCLEITCVEKLGSIYADLTKVRQSLLNLLSNACKFTENGLIKLQVTKHKTDETNWIVFKVSDNGIGMTPQQQQKIFQAFTQADASTTRKYGGTGLGLVITQRFIEMMGGTVTVESQFGYGTTFTIRLPAEVINEGTATTAAKPIETPIPPKGTVLVIDDDPIARDLLQVHIKKLGYEVSLAANGDQGLRLARQLRPTAIILDVMMPSMDGWMVLSALKTDPELAPIPVTMLTMIDEKNMGYSLGAAEYLVKPVNREQLAKVLEKYSTGEKPPLVMIVEDDTVSRDMMATMLTKAGWRVTPAENGQRGLELIRQQPPDLILLDLMMPEMDGFEFATKLFHDPIYNSIPVVVLTAKDITLEDKLNLDKEGVKAIFQKGAFNREELLTEISKLLKKAGIIVEA</sequence>
<dbReference type="PRINTS" id="PR00344">
    <property type="entry name" value="BCTRLSENSOR"/>
</dbReference>
<organism evidence="10 11">
    <name type="scientific">Thioploca ingrica</name>
    <dbReference type="NCBI Taxonomy" id="40754"/>
    <lineage>
        <taxon>Bacteria</taxon>
        <taxon>Pseudomonadati</taxon>
        <taxon>Pseudomonadota</taxon>
        <taxon>Gammaproteobacteria</taxon>
        <taxon>Thiotrichales</taxon>
        <taxon>Thiotrichaceae</taxon>
        <taxon>Thioploca</taxon>
    </lineage>
</organism>
<feature type="domain" description="Histidine kinase" evidence="8">
    <location>
        <begin position="232"/>
        <end position="454"/>
    </location>
</feature>
<keyword evidence="4" id="KW-0808">Transferase</keyword>
<feature type="domain" description="Response regulatory" evidence="9">
    <location>
        <begin position="596"/>
        <end position="713"/>
    </location>
</feature>
<dbReference type="InterPro" id="IPR036890">
    <property type="entry name" value="HATPase_C_sf"/>
</dbReference>
<dbReference type="CDD" id="cd00082">
    <property type="entry name" value="HisKA"/>
    <property type="match status" value="1"/>
</dbReference>
<dbReference type="FunFam" id="3.30.565.10:FF:000010">
    <property type="entry name" value="Sensor histidine kinase RcsC"/>
    <property type="match status" value="1"/>
</dbReference>
<comment type="catalytic activity">
    <reaction evidence="1">
        <text>ATP + protein L-histidine = ADP + protein N-phospho-L-histidine.</text>
        <dbReference type="EC" id="2.7.13.3"/>
    </reaction>
</comment>
<dbReference type="GO" id="GO:0005886">
    <property type="term" value="C:plasma membrane"/>
    <property type="evidence" value="ECO:0007669"/>
    <property type="project" value="TreeGrafter"/>
</dbReference>
<dbReference type="InterPro" id="IPR005467">
    <property type="entry name" value="His_kinase_dom"/>
</dbReference>
<evidence type="ECO:0000256" key="6">
    <source>
        <dbReference type="ARBA" id="ARBA00023012"/>
    </source>
</evidence>
<evidence type="ECO:0000313" key="11">
    <source>
        <dbReference type="Proteomes" id="UP000031623"/>
    </source>
</evidence>
<dbReference type="Proteomes" id="UP000031623">
    <property type="component" value="Chromosome"/>
</dbReference>
<dbReference type="CDD" id="cd17574">
    <property type="entry name" value="REC_OmpR"/>
    <property type="match status" value="2"/>
</dbReference>
<evidence type="ECO:0000259" key="9">
    <source>
        <dbReference type="PROSITE" id="PS50110"/>
    </source>
</evidence>
<dbReference type="PROSITE" id="PS50109">
    <property type="entry name" value="HIS_KIN"/>
    <property type="match status" value="1"/>
</dbReference>
<evidence type="ECO:0000259" key="8">
    <source>
        <dbReference type="PROSITE" id="PS50109"/>
    </source>
</evidence>
<evidence type="ECO:0000256" key="2">
    <source>
        <dbReference type="ARBA" id="ARBA00012438"/>
    </source>
</evidence>
<keyword evidence="11" id="KW-1185">Reference proteome</keyword>
<accession>A0A090ACL4</accession>
<dbReference type="Pfam" id="PF02518">
    <property type="entry name" value="HATPase_c"/>
    <property type="match status" value="1"/>
</dbReference>
<dbReference type="HOGENOM" id="CLU_000445_104_15_6"/>
<evidence type="ECO:0000313" key="10">
    <source>
        <dbReference type="EMBL" id="BAP55488.1"/>
    </source>
</evidence>
<dbReference type="PANTHER" id="PTHR43047:SF72">
    <property type="entry name" value="OSMOSENSING HISTIDINE PROTEIN KINASE SLN1"/>
    <property type="match status" value="1"/>
</dbReference>
<keyword evidence="6" id="KW-0902">Two-component regulatory system</keyword>
<evidence type="ECO:0000256" key="1">
    <source>
        <dbReference type="ARBA" id="ARBA00000085"/>
    </source>
</evidence>
<feature type="modified residue" description="4-aspartylphosphate" evidence="7">
    <location>
        <position position="645"/>
    </location>
</feature>
<dbReference type="PANTHER" id="PTHR43047">
    <property type="entry name" value="TWO-COMPONENT HISTIDINE PROTEIN KINASE"/>
    <property type="match status" value="1"/>
</dbReference>
<keyword evidence="3 7" id="KW-0597">Phosphoprotein</keyword>
<dbReference type="KEGG" id="tig:THII_1191"/>
<dbReference type="GO" id="GO:0009927">
    <property type="term" value="F:histidine phosphotransfer kinase activity"/>
    <property type="evidence" value="ECO:0007669"/>
    <property type="project" value="TreeGrafter"/>
</dbReference>
<keyword evidence="5" id="KW-0418">Kinase</keyword>
<evidence type="ECO:0000256" key="5">
    <source>
        <dbReference type="ARBA" id="ARBA00022777"/>
    </source>
</evidence>
<dbReference type="SUPFAM" id="SSF47384">
    <property type="entry name" value="Homodimeric domain of signal transducing histidine kinase"/>
    <property type="match status" value="1"/>
</dbReference>
<dbReference type="InterPro" id="IPR036097">
    <property type="entry name" value="HisK_dim/P_sf"/>
</dbReference>
<dbReference type="SUPFAM" id="SSF52172">
    <property type="entry name" value="CheY-like"/>
    <property type="match status" value="2"/>
</dbReference>
<dbReference type="STRING" id="40754.THII_1191"/>
<dbReference type="InterPro" id="IPR004358">
    <property type="entry name" value="Sig_transdc_His_kin-like_C"/>
</dbReference>
<dbReference type="SMART" id="SM00388">
    <property type="entry name" value="HisKA"/>
    <property type="match status" value="1"/>
</dbReference>